<feature type="non-terminal residue" evidence="2">
    <location>
        <position position="1"/>
    </location>
</feature>
<protein>
    <submittedName>
        <fullName evidence="2">Uncharacterized protein</fullName>
    </submittedName>
</protein>
<evidence type="ECO:0000313" key="3">
    <source>
        <dbReference type="Proteomes" id="UP001305647"/>
    </source>
</evidence>
<name>A0AAN6SYA1_9PEZI</name>
<dbReference type="EMBL" id="MU863661">
    <property type="protein sequence ID" value="KAK4098275.1"/>
    <property type="molecule type" value="Genomic_DNA"/>
</dbReference>
<feature type="non-terminal residue" evidence="2">
    <location>
        <position position="50"/>
    </location>
</feature>
<reference evidence="2" key="1">
    <citation type="journal article" date="2023" name="Mol. Phylogenet. Evol.">
        <title>Genome-scale phylogeny and comparative genomics of the fungal order Sordariales.</title>
        <authorList>
            <person name="Hensen N."/>
            <person name="Bonometti L."/>
            <person name="Westerberg I."/>
            <person name="Brannstrom I.O."/>
            <person name="Guillou S."/>
            <person name="Cros-Aarteil S."/>
            <person name="Calhoun S."/>
            <person name="Haridas S."/>
            <person name="Kuo A."/>
            <person name="Mondo S."/>
            <person name="Pangilinan J."/>
            <person name="Riley R."/>
            <person name="LaButti K."/>
            <person name="Andreopoulos B."/>
            <person name="Lipzen A."/>
            <person name="Chen C."/>
            <person name="Yan M."/>
            <person name="Daum C."/>
            <person name="Ng V."/>
            <person name="Clum A."/>
            <person name="Steindorff A."/>
            <person name="Ohm R.A."/>
            <person name="Martin F."/>
            <person name="Silar P."/>
            <person name="Natvig D.O."/>
            <person name="Lalanne C."/>
            <person name="Gautier V."/>
            <person name="Ament-Velasquez S.L."/>
            <person name="Kruys A."/>
            <person name="Hutchinson M.I."/>
            <person name="Powell A.J."/>
            <person name="Barry K."/>
            <person name="Miller A.N."/>
            <person name="Grigoriev I.V."/>
            <person name="Debuchy R."/>
            <person name="Gladieux P."/>
            <person name="Hiltunen Thoren M."/>
            <person name="Johannesson H."/>
        </authorList>
    </citation>
    <scope>NUCLEOTIDE SEQUENCE</scope>
    <source>
        <strain evidence="2">CBS 757.83</strain>
    </source>
</reference>
<reference evidence="2" key="2">
    <citation type="submission" date="2023-05" db="EMBL/GenBank/DDBJ databases">
        <authorList>
            <consortium name="Lawrence Berkeley National Laboratory"/>
            <person name="Steindorff A."/>
            <person name="Hensen N."/>
            <person name="Bonometti L."/>
            <person name="Westerberg I."/>
            <person name="Brannstrom I.O."/>
            <person name="Guillou S."/>
            <person name="Cros-Aarteil S."/>
            <person name="Calhoun S."/>
            <person name="Haridas S."/>
            <person name="Kuo A."/>
            <person name="Mondo S."/>
            <person name="Pangilinan J."/>
            <person name="Riley R."/>
            <person name="Labutti K."/>
            <person name="Andreopoulos B."/>
            <person name="Lipzen A."/>
            <person name="Chen C."/>
            <person name="Yanf M."/>
            <person name="Daum C."/>
            <person name="Ng V."/>
            <person name="Clum A."/>
            <person name="Ohm R."/>
            <person name="Martin F."/>
            <person name="Silar P."/>
            <person name="Natvig D."/>
            <person name="Lalanne C."/>
            <person name="Gautier V."/>
            <person name="Ament-Velasquez S.L."/>
            <person name="Kruys A."/>
            <person name="Hutchinson M.I."/>
            <person name="Powell A.J."/>
            <person name="Barry K."/>
            <person name="Miller A.N."/>
            <person name="Grigoriev I.V."/>
            <person name="Debuchy R."/>
            <person name="Gladieux P."/>
            <person name="Thoren M.H."/>
            <person name="Johannesson H."/>
        </authorList>
    </citation>
    <scope>NUCLEOTIDE SEQUENCE</scope>
    <source>
        <strain evidence="2">CBS 757.83</strain>
    </source>
</reference>
<evidence type="ECO:0000313" key="2">
    <source>
        <dbReference type="EMBL" id="KAK4098275.1"/>
    </source>
</evidence>
<feature type="compositionally biased region" description="Basic and acidic residues" evidence="1">
    <location>
        <begin position="1"/>
        <end position="14"/>
    </location>
</feature>
<accession>A0AAN6SYA1</accession>
<dbReference type="AlphaFoldDB" id="A0AAN6SYA1"/>
<feature type="region of interest" description="Disordered" evidence="1">
    <location>
        <begin position="1"/>
        <end position="32"/>
    </location>
</feature>
<comment type="caution">
    <text evidence="2">The sequence shown here is derived from an EMBL/GenBank/DDBJ whole genome shotgun (WGS) entry which is preliminary data.</text>
</comment>
<evidence type="ECO:0000256" key="1">
    <source>
        <dbReference type="SAM" id="MobiDB-lite"/>
    </source>
</evidence>
<dbReference type="Proteomes" id="UP001305647">
    <property type="component" value="Unassembled WGS sequence"/>
</dbReference>
<keyword evidence="3" id="KW-1185">Reference proteome</keyword>
<sequence length="50" mass="5689">LEVPGYKDHDDKPTEPSVTPLTNPPPDHKLLNQHYDSLDELVDDLHEWGA</sequence>
<proteinExistence type="predicted"/>
<gene>
    <name evidence="2" type="ORF">N658DRAFT_413712</name>
</gene>
<organism evidence="2 3">
    <name type="scientific">Parathielavia hyrcaniae</name>
    <dbReference type="NCBI Taxonomy" id="113614"/>
    <lineage>
        <taxon>Eukaryota</taxon>
        <taxon>Fungi</taxon>
        <taxon>Dikarya</taxon>
        <taxon>Ascomycota</taxon>
        <taxon>Pezizomycotina</taxon>
        <taxon>Sordariomycetes</taxon>
        <taxon>Sordariomycetidae</taxon>
        <taxon>Sordariales</taxon>
        <taxon>Chaetomiaceae</taxon>
        <taxon>Parathielavia</taxon>
    </lineage>
</organism>